<evidence type="ECO:0000313" key="1">
    <source>
        <dbReference type="EMBL" id="ATB44996.1"/>
    </source>
</evidence>
<accession>A0A250JPF0</accession>
<protein>
    <submittedName>
        <fullName evidence="1">Uncharacterized protein</fullName>
    </submittedName>
</protein>
<dbReference type="EMBL" id="CP022203">
    <property type="protein sequence ID" value="ATB44996.1"/>
    <property type="molecule type" value="Genomic_DNA"/>
</dbReference>
<dbReference type="Proteomes" id="UP000217343">
    <property type="component" value="Chromosome"/>
</dbReference>
<evidence type="ECO:0000313" key="2">
    <source>
        <dbReference type="Proteomes" id="UP000217343"/>
    </source>
</evidence>
<gene>
    <name evidence="1" type="ORF">MYMAC_000579</name>
</gene>
<name>A0A250JPF0_9BACT</name>
<reference evidence="1 2" key="1">
    <citation type="submission" date="2017-06" db="EMBL/GenBank/DDBJ databases">
        <title>Sequencing and comparative analysis of myxobacterial genomes.</title>
        <authorList>
            <person name="Rupp O."/>
            <person name="Goesmann A."/>
            <person name="Sogaard-Andersen L."/>
        </authorList>
    </citation>
    <scope>NUCLEOTIDE SEQUENCE [LARGE SCALE GENOMIC DNA]</scope>
    <source>
        <strain evidence="1 2">DSM 14697</strain>
    </source>
</reference>
<sequence length="81" mass="8661">MKKLLMAVAVLAVPGGIGVGSLGYTPTAEAQSSRLACTYTYYNDEALTEYVMTLHCSCANPDCHATEDVTPFYTVECIDAC</sequence>
<dbReference type="OrthoDB" id="5523854at2"/>
<dbReference type="RefSeq" id="WP_095956945.1">
    <property type="nucleotide sequence ID" value="NZ_CP022203.1"/>
</dbReference>
<organism evidence="1 2">
    <name type="scientific">Corallococcus macrosporus DSM 14697</name>
    <dbReference type="NCBI Taxonomy" id="1189310"/>
    <lineage>
        <taxon>Bacteria</taxon>
        <taxon>Pseudomonadati</taxon>
        <taxon>Myxococcota</taxon>
        <taxon>Myxococcia</taxon>
        <taxon>Myxococcales</taxon>
        <taxon>Cystobacterineae</taxon>
        <taxon>Myxococcaceae</taxon>
        <taxon>Corallococcus</taxon>
    </lineage>
</organism>
<dbReference type="KEGG" id="mmas:MYMAC_000579"/>
<keyword evidence="2" id="KW-1185">Reference proteome</keyword>
<proteinExistence type="predicted"/>
<dbReference type="AlphaFoldDB" id="A0A250JPF0"/>